<feature type="domain" description="Suppressor of fused-like" evidence="1">
    <location>
        <begin position="40"/>
        <end position="193"/>
    </location>
</feature>
<dbReference type="EMBL" id="RBTL01000288">
    <property type="protein sequence ID" value="RMT60788.1"/>
    <property type="molecule type" value="Genomic_DNA"/>
</dbReference>
<protein>
    <recommendedName>
        <fullName evidence="1">Suppressor of fused-like domain-containing protein</fullName>
    </recommendedName>
</protein>
<dbReference type="InterPro" id="IPR020941">
    <property type="entry name" value="SUFU-like_domain"/>
</dbReference>
<organism evidence="2 3">
    <name type="scientific">Pseudomonas syringae pv. theae</name>
    <dbReference type="NCBI Taxonomy" id="103985"/>
    <lineage>
        <taxon>Bacteria</taxon>
        <taxon>Pseudomonadati</taxon>
        <taxon>Pseudomonadota</taxon>
        <taxon>Gammaproteobacteria</taxon>
        <taxon>Pseudomonadales</taxon>
        <taxon>Pseudomonadaceae</taxon>
        <taxon>Pseudomonas</taxon>
        <taxon>Pseudomonas syringae</taxon>
    </lineage>
</organism>
<accession>A0A3M5MKC4</accession>
<evidence type="ECO:0000259" key="1">
    <source>
        <dbReference type="Pfam" id="PF05076"/>
    </source>
</evidence>
<dbReference type="AlphaFoldDB" id="A0A3M5MKC4"/>
<sequence>MKIPPSLQLKAVAKHILNFFGGTPTVHAYYDDARARSMSIVTTLDTVEPGIKSIGTIGLSEVPLVHDDGTDFITRIELCAAVPSHVEAWENVIASAAFFIEHRKQPVIPGRVLENAVNEYFPNTQMPHLYFSIPFLWNDGHFEELLFADIQINWLQCFAIHETEKDFISKYGSDSFESLLTEQEINVLDMKREPASLPYRYSR</sequence>
<evidence type="ECO:0000313" key="2">
    <source>
        <dbReference type="EMBL" id="RMT60788.1"/>
    </source>
</evidence>
<dbReference type="RefSeq" id="WP_019332109.1">
    <property type="nucleotide sequence ID" value="NZ_BQUM01000051.1"/>
</dbReference>
<dbReference type="Pfam" id="PF05076">
    <property type="entry name" value="SUFU"/>
    <property type="match status" value="1"/>
</dbReference>
<gene>
    <name evidence="2" type="ORF">ALP44_03990</name>
</gene>
<evidence type="ECO:0000313" key="3">
    <source>
        <dbReference type="Proteomes" id="UP000282636"/>
    </source>
</evidence>
<comment type="caution">
    <text evidence="2">The sequence shown here is derived from an EMBL/GenBank/DDBJ whole genome shotgun (WGS) entry which is preliminary data.</text>
</comment>
<dbReference type="Proteomes" id="UP000282636">
    <property type="component" value="Unassembled WGS sequence"/>
</dbReference>
<reference evidence="2 3" key="1">
    <citation type="submission" date="2018-08" db="EMBL/GenBank/DDBJ databases">
        <title>Recombination of ecologically and evolutionarily significant loci maintains genetic cohesion in the Pseudomonas syringae species complex.</title>
        <authorList>
            <person name="Dillon M."/>
            <person name="Thakur S."/>
            <person name="Almeida R.N.D."/>
            <person name="Weir B.S."/>
            <person name="Guttman D.S."/>
        </authorList>
    </citation>
    <scope>NUCLEOTIDE SEQUENCE [LARGE SCALE GENOMIC DNA]</scope>
    <source>
        <strain evidence="2 3">ICMP 3934</strain>
    </source>
</reference>
<name>A0A3M5MKC4_PSESX</name>
<proteinExistence type="predicted"/>